<keyword evidence="2" id="KW-0808">Transferase</keyword>
<dbReference type="InterPro" id="IPR001296">
    <property type="entry name" value="Glyco_trans_1"/>
</dbReference>
<gene>
    <name evidence="5" type="ORF">UFOPK3610_00013</name>
</gene>
<dbReference type="AlphaFoldDB" id="A0A6J7FUD5"/>
<dbReference type="SUPFAM" id="SSF53756">
    <property type="entry name" value="UDP-Glycosyltransferase/glycogen phosphorylase"/>
    <property type="match status" value="1"/>
</dbReference>
<feature type="domain" description="Glycosyl transferase family 1" evidence="3">
    <location>
        <begin position="202"/>
        <end position="357"/>
    </location>
</feature>
<accession>A0A6J7FUD5</accession>
<sequence>MPVNRPFEPDTALDPGLLRVAFLNWRDTTNPEGGGSEMYVETIAEGLAARGHQVTLVCAKHGDSPPVEIRNGIRIVRKGGKLDVYPKAAWAVRAGRIGPLDVVVDVQNGLPFCSSVATRVPTVVLVHHVHREQWPVVYGQVRAHIGWWLESKFAPYIYRRSSYVAVSSRTREELIDLGVAAERISVVHNGTQPPPMSEHVPSPNPHILVLGRLVPHKRVEHVLESARELREKYPHLQVSIVGEGWWRPQLEDAAHAQGVADITTFFGHVDESTKDRLLREAWVLALPSLKEGWGLVIMEAAARGVPAVAYADAGGVVESIADGSTGVLARNHDDFTAALDRLLRDGDLRHSLGSAAALRSAEFTWESAIKDFEQILLDAVKRN</sequence>
<dbReference type="Pfam" id="PF00534">
    <property type="entry name" value="Glycos_transf_1"/>
    <property type="match status" value="1"/>
</dbReference>
<keyword evidence="1" id="KW-0328">Glycosyltransferase</keyword>
<protein>
    <submittedName>
        <fullName evidence="5">Unannotated protein</fullName>
    </submittedName>
</protein>
<name>A0A6J7FUD5_9ZZZZ</name>
<feature type="domain" description="Glycosyltransferase subfamily 4-like N-terminal" evidence="4">
    <location>
        <begin position="34"/>
        <end position="191"/>
    </location>
</feature>
<dbReference type="PANTHER" id="PTHR12526">
    <property type="entry name" value="GLYCOSYLTRANSFERASE"/>
    <property type="match status" value="1"/>
</dbReference>
<reference evidence="5" key="1">
    <citation type="submission" date="2020-05" db="EMBL/GenBank/DDBJ databases">
        <authorList>
            <person name="Chiriac C."/>
            <person name="Salcher M."/>
            <person name="Ghai R."/>
            <person name="Kavagutti S V."/>
        </authorList>
    </citation>
    <scope>NUCLEOTIDE SEQUENCE</scope>
</reference>
<dbReference type="CDD" id="cd03801">
    <property type="entry name" value="GT4_PimA-like"/>
    <property type="match status" value="1"/>
</dbReference>
<dbReference type="Gene3D" id="3.40.50.2000">
    <property type="entry name" value="Glycogen Phosphorylase B"/>
    <property type="match status" value="2"/>
</dbReference>
<evidence type="ECO:0000256" key="1">
    <source>
        <dbReference type="ARBA" id="ARBA00022676"/>
    </source>
</evidence>
<evidence type="ECO:0000259" key="3">
    <source>
        <dbReference type="Pfam" id="PF00534"/>
    </source>
</evidence>
<evidence type="ECO:0000313" key="5">
    <source>
        <dbReference type="EMBL" id="CAB4899061.1"/>
    </source>
</evidence>
<dbReference type="Pfam" id="PF13439">
    <property type="entry name" value="Glyco_transf_4"/>
    <property type="match status" value="1"/>
</dbReference>
<proteinExistence type="predicted"/>
<dbReference type="InterPro" id="IPR028098">
    <property type="entry name" value="Glyco_trans_4-like_N"/>
</dbReference>
<evidence type="ECO:0000259" key="4">
    <source>
        <dbReference type="Pfam" id="PF13439"/>
    </source>
</evidence>
<dbReference type="PANTHER" id="PTHR12526:SF640">
    <property type="entry name" value="COLANIC ACID BIOSYNTHESIS GLYCOSYLTRANSFERASE WCAL-RELATED"/>
    <property type="match status" value="1"/>
</dbReference>
<dbReference type="EMBL" id="CAFBMR010000001">
    <property type="protein sequence ID" value="CAB4899061.1"/>
    <property type="molecule type" value="Genomic_DNA"/>
</dbReference>
<evidence type="ECO:0000256" key="2">
    <source>
        <dbReference type="ARBA" id="ARBA00022679"/>
    </source>
</evidence>
<organism evidence="5">
    <name type="scientific">freshwater metagenome</name>
    <dbReference type="NCBI Taxonomy" id="449393"/>
    <lineage>
        <taxon>unclassified sequences</taxon>
        <taxon>metagenomes</taxon>
        <taxon>ecological metagenomes</taxon>
    </lineage>
</organism>
<dbReference type="GO" id="GO:0016757">
    <property type="term" value="F:glycosyltransferase activity"/>
    <property type="evidence" value="ECO:0007669"/>
    <property type="project" value="UniProtKB-KW"/>
</dbReference>